<dbReference type="Pfam" id="PF13343">
    <property type="entry name" value="SBP_bac_6"/>
    <property type="match status" value="1"/>
</dbReference>
<accession>A0A3A4F3W2</accession>
<name>A0A3A4F3W2_9MICC</name>
<dbReference type="EMBL" id="QYZP01000003">
    <property type="protein sequence ID" value="RJN31170.1"/>
    <property type="molecule type" value="Genomic_DNA"/>
</dbReference>
<evidence type="ECO:0000313" key="6">
    <source>
        <dbReference type="EMBL" id="RJN31170.1"/>
    </source>
</evidence>
<dbReference type="PROSITE" id="PS51257">
    <property type="entry name" value="PROKAR_LIPOPROTEIN"/>
    <property type="match status" value="1"/>
</dbReference>
<dbReference type="GO" id="GO:0030288">
    <property type="term" value="C:outer membrane-bounded periplasmic space"/>
    <property type="evidence" value="ECO:0007669"/>
    <property type="project" value="TreeGrafter"/>
</dbReference>
<feature type="binding site" evidence="4">
    <location>
        <position position="238"/>
    </location>
    <ligand>
        <name>Fe cation</name>
        <dbReference type="ChEBI" id="CHEBI:24875"/>
    </ligand>
</feature>
<dbReference type="Proteomes" id="UP000266615">
    <property type="component" value="Unassembled WGS sequence"/>
</dbReference>
<reference evidence="6 7" key="1">
    <citation type="submission" date="2018-09" db="EMBL/GenBank/DDBJ databases">
        <title>Nesterenkonia natronophila sp. nov., an alkaliphilic actinobacteriume isolated from a soda lake, and emended description of the genus Nesterenkonia.</title>
        <authorList>
            <person name="Menes R.J."/>
            <person name="Iriarte A."/>
        </authorList>
    </citation>
    <scope>NUCLEOTIDE SEQUENCE [LARGE SCALE GENOMIC DNA]</scope>
    <source>
        <strain evidence="6 7">M8</strain>
    </source>
</reference>
<evidence type="ECO:0000256" key="1">
    <source>
        <dbReference type="ARBA" id="ARBA00008520"/>
    </source>
</evidence>
<evidence type="ECO:0000256" key="4">
    <source>
        <dbReference type="PIRSR" id="PIRSR002825-1"/>
    </source>
</evidence>
<keyword evidence="2" id="KW-0406">Ion transport</keyword>
<evidence type="ECO:0000256" key="2">
    <source>
        <dbReference type="ARBA" id="ARBA00022496"/>
    </source>
</evidence>
<protein>
    <submittedName>
        <fullName evidence="6">Iron ABC transporter substrate-binding protein</fullName>
    </submittedName>
</protein>
<dbReference type="InterPro" id="IPR026045">
    <property type="entry name" value="Ferric-bd"/>
</dbReference>
<comment type="similarity">
    <text evidence="1">Belongs to the bacterial solute-binding protein 1 family.</text>
</comment>
<keyword evidence="2" id="KW-0410">Iron transport</keyword>
<dbReference type="Gene3D" id="3.40.190.10">
    <property type="entry name" value="Periplasmic binding protein-like II"/>
    <property type="match status" value="2"/>
</dbReference>
<keyword evidence="7" id="KW-1185">Reference proteome</keyword>
<dbReference type="GO" id="GO:0006826">
    <property type="term" value="P:iron ion transport"/>
    <property type="evidence" value="ECO:0007669"/>
    <property type="project" value="UniProtKB-KW"/>
</dbReference>
<feature type="signal peptide" evidence="5">
    <location>
        <begin position="1"/>
        <end position="23"/>
    </location>
</feature>
<dbReference type="CDD" id="cd13543">
    <property type="entry name" value="PBP2_Fbp"/>
    <property type="match status" value="1"/>
</dbReference>
<feature type="chain" id="PRO_5017304282" evidence="5">
    <location>
        <begin position="24"/>
        <end position="352"/>
    </location>
</feature>
<dbReference type="RefSeq" id="WP_119903237.1">
    <property type="nucleotide sequence ID" value="NZ_QYZP01000003.1"/>
</dbReference>
<dbReference type="OrthoDB" id="9769567at2"/>
<gene>
    <name evidence="6" type="ORF">D3250_09950</name>
</gene>
<sequence length="352" mass="37690">MIRITRSAAAVAAASALVLTACGADEDTSNGNNGNGAEGAEAESLVLYSGRNEELIQPLVDQFEDESGIDVEVRFGDTAELAAQLLEEGEATPADMFLAQDAGALGAVAQEGLFTELDQDLLDRVPELYRDDADAWVGLSGRLRTLIYNTELVDESELPETVEELTGPEFEGRVGIAPTNASFQSFVTALRVAEGEDAAEDWLEQMADNDPQYREKNGPIVSDVIDGALEMGLVNHYYLYAQAEELGMEPAELPAANHLFGDGDVGALMNVAGAGIINADNDAAAELLEYFLSEEGQQYFVDETAEYAMIEGFDAPEGMPALEELDVPDIDLNQLDDLESTIQMITESGMAG</sequence>
<keyword evidence="4" id="KW-0479">Metal-binding</keyword>
<keyword evidence="2" id="KW-0813">Transport</keyword>
<organism evidence="6 7">
    <name type="scientific">Nesterenkonia natronophila</name>
    <dbReference type="NCBI Taxonomy" id="2174932"/>
    <lineage>
        <taxon>Bacteria</taxon>
        <taxon>Bacillati</taxon>
        <taxon>Actinomycetota</taxon>
        <taxon>Actinomycetes</taxon>
        <taxon>Micrococcales</taxon>
        <taxon>Micrococcaceae</taxon>
        <taxon>Nesterenkonia</taxon>
    </lineage>
</organism>
<dbReference type="GO" id="GO:0046872">
    <property type="term" value="F:metal ion binding"/>
    <property type="evidence" value="ECO:0007669"/>
    <property type="project" value="UniProtKB-KW"/>
</dbReference>
<keyword evidence="4" id="KW-0408">Iron</keyword>
<dbReference type="PANTHER" id="PTHR30006">
    <property type="entry name" value="THIAMINE-BINDING PERIPLASMIC PROTEIN-RELATED"/>
    <property type="match status" value="1"/>
</dbReference>
<dbReference type="PIRSF" id="PIRSF002825">
    <property type="entry name" value="CfbpA"/>
    <property type="match status" value="1"/>
</dbReference>
<dbReference type="AlphaFoldDB" id="A0A3A4F3W2"/>
<keyword evidence="3 5" id="KW-0732">Signal</keyword>
<feature type="binding site" evidence="4">
    <location>
        <position position="237"/>
    </location>
    <ligand>
        <name>Fe cation</name>
        <dbReference type="ChEBI" id="CHEBI:24875"/>
    </ligand>
</feature>
<dbReference type="PANTHER" id="PTHR30006:SF15">
    <property type="entry name" value="IRON-UTILIZATION PERIPLASMIC PROTEIN"/>
    <property type="match status" value="1"/>
</dbReference>
<proteinExistence type="inferred from homology"/>
<dbReference type="SUPFAM" id="SSF53850">
    <property type="entry name" value="Periplasmic binding protein-like II"/>
    <property type="match status" value="1"/>
</dbReference>
<evidence type="ECO:0000256" key="3">
    <source>
        <dbReference type="ARBA" id="ARBA00022729"/>
    </source>
</evidence>
<comment type="caution">
    <text evidence="6">The sequence shown here is derived from an EMBL/GenBank/DDBJ whole genome shotgun (WGS) entry which is preliminary data.</text>
</comment>
<evidence type="ECO:0000313" key="7">
    <source>
        <dbReference type="Proteomes" id="UP000266615"/>
    </source>
</evidence>
<evidence type="ECO:0000256" key="5">
    <source>
        <dbReference type="SAM" id="SignalP"/>
    </source>
</evidence>